<dbReference type="AlphaFoldDB" id="A0A0E9VRL8"/>
<name>A0A0E9VRL8_ANGAN</name>
<evidence type="ECO:0000313" key="1">
    <source>
        <dbReference type="EMBL" id="JAH80015.1"/>
    </source>
</evidence>
<reference evidence="1" key="1">
    <citation type="submission" date="2014-11" db="EMBL/GenBank/DDBJ databases">
        <authorList>
            <person name="Amaro Gonzalez C."/>
        </authorList>
    </citation>
    <scope>NUCLEOTIDE SEQUENCE</scope>
</reference>
<protein>
    <submittedName>
        <fullName evidence="1">Uncharacterized protein</fullName>
    </submittedName>
</protein>
<organism evidence="1">
    <name type="scientific">Anguilla anguilla</name>
    <name type="common">European freshwater eel</name>
    <name type="synonym">Muraena anguilla</name>
    <dbReference type="NCBI Taxonomy" id="7936"/>
    <lineage>
        <taxon>Eukaryota</taxon>
        <taxon>Metazoa</taxon>
        <taxon>Chordata</taxon>
        <taxon>Craniata</taxon>
        <taxon>Vertebrata</taxon>
        <taxon>Euteleostomi</taxon>
        <taxon>Actinopterygii</taxon>
        <taxon>Neopterygii</taxon>
        <taxon>Teleostei</taxon>
        <taxon>Anguilliformes</taxon>
        <taxon>Anguillidae</taxon>
        <taxon>Anguilla</taxon>
    </lineage>
</organism>
<sequence length="24" mass="2780">MSAKDPGWRDRWRRCAGAGRFSGR</sequence>
<proteinExistence type="predicted"/>
<dbReference type="EMBL" id="GBXM01028562">
    <property type="protein sequence ID" value="JAH80015.1"/>
    <property type="molecule type" value="Transcribed_RNA"/>
</dbReference>
<reference evidence="1" key="2">
    <citation type="journal article" date="2015" name="Fish Shellfish Immunol.">
        <title>Early steps in the European eel (Anguilla anguilla)-Vibrio vulnificus interaction in the gills: Role of the RtxA13 toxin.</title>
        <authorList>
            <person name="Callol A."/>
            <person name="Pajuelo D."/>
            <person name="Ebbesson L."/>
            <person name="Teles M."/>
            <person name="MacKenzie S."/>
            <person name="Amaro C."/>
        </authorList>
    </citation>
    <scope>NUCLEOTIDE SEQUENCE</scope>
</reference>
<accession>A0A0E9VRL8</accession>